<name>A0A060ZW77_9ACTN</name>
<dbReference type="HOGENOM" id="CLU_2865923_0_0_11"/>
<accession>A0A060ZW77</accession>
<proteinExistence type="predicted"/>
<dbReference type="PATRIC" id="fig|576784.4.peg.4175"/>
<reference evidence="1" key="1">
    <citation type="submission" date="2014-05" db="EMBL/GenBank/DDBJ databases">
        <authorList>
            <person name="Horn Fabian"/>
        </authorList>
    </citation>
    <scope>NUCLEOTIDE SEQUENCE</scope>
</reference>
<organism evidence="1">
    <name type="scientific">Streptomyces iranensis</name>
    <dbReference type="NCBI Taxonomy" id="576784"/>
    <lineage>
        <taxon>Bacteria</taxon>
        <taxon>Bacillati</taxon>
        <taxon>Actinomycetota</taxon>
        <taxon>Actinomycetes</taxon>
        <taxon>Kitasatosporales</taxon>
        <taxon>Streptomycetaceae</taxon>
        <taxon>Streptomyces</taxon>
        <taxon>Streptomyces violaceusniger group</taxon>
    </lineage>
</organism>
<evidence type="ECO:0000313" key="1">
    <source>
        <dbReference type="EMBL" id="CDR07429.1"/>
    </source>
</evidence>
<sequence>MPKAGSSTGWRVPQRQGRFLPASVVRRLWTGPNDGAVRVTKRRGCVRTVSGTLLPPESPARIRW</sequence>
<protein>
    <submittedName>
        <fullName evidence="1">Uncharacterized protein</fullName>
    </submittedName>
</protein>
<dbReference type="AlphaFoldDB" id="A0A060ZW77"/>
<dbReference type="EMBL" id="LK022848">
    <property type="protein sequence ID" value="CDR07429.1"/>
    <property type="molecule type" value="Genomic_DNA"/>
</dbReference>
<gene>
    <name evidence="1" type="ORF">SIRAN4165</name>
</gene>